<evidence type="ECO:0000256" key="5">
    <source>
        <dbReference type="PIRSR" id="PIRSR016020-1"/>
    </source>
</evidence>
<accession>A0A4R1BFW3</accession>
<comment type="similarity">
    <text evidence="2 4">Belongs to the glucose-6-phosphate 1-epimerase family.</text>
</comment>
<name>A0A4R1BFW3_9PROT</name>
<feature type="active site" evidence="5">
    <location>
        <position position="277"/>
    </location>
</feature>
<dbReference type="GO" id="GO:0005737">
    <property type="term" value="C:cytoplasm"/>
    <property type="evidence" value="ECO:0007669"/>
    <property type="project" value="TreeGrafter"/>
</dbReference>
<comment type="caution">
    <text evidence="6">The sequence shown here is derived from an EMBL/GenBank/DDBJ whole genome shotgun (WGS) entry which is preliminary data.</text>
</comment>
<feature type="active site" evidence="5">
    <location>
        <position position="169"/>
    </location>
</feature>
<dbReference type="InterPro" id="IPR008183">
    <property type="entry name" value="Aldose_1/G6P_1-epimerase"/>
</dbReference>
<protein>
    <recommendedName>
        <fullName evidence="4">Putative glucose-6-phosphate 1-epimerase</fullName>
        <ecNumber evidence="4">5.1.3.15</ecNumber>
    </recommendedName>
</protein>
<dbReference type="CDD" id="cd09020">
    <property type="entry name" value="D-hex-6-P-epi_like"/>
    <property type="match status" value="1"/>
</dbReference>
<dbReference type="RefSeq" id="WP_131445359.1">
    <property type="nucleotide sequence ID" value="NZ_SJZB01000020.1"/>
</dbReference>
<dbReference type="AlphaFoldDB" id="A0A4R1BFW3"/>
<dbReference type="Gene3D" id="2.70.98.10">
    <property type="match status" value="1"/>
</dbReference>
<dbReference type="GO" id="GO:0047938">
    <property type="term" value="F:glucose-6-phosphate 1-epimerase activity"/>
    <property type="evidence" value="ECO:0007669"/>
    <property type="project" value="UniProtKB-UniRule"/>
</dbReference>
<dbReference type="OrthoDB" id="9790727at2"/>
<evidence type="ECO:0000256" key="3">
    <source>
        <dbReference type="ARBA" id="ARBA00023235"/>
    </source>
</evidence>
<keyword evidence="7" id="KW-1185">Reference proteome</keyword>
<evidence type="ECO:0000256" key="1">
    <source>
        <dbReference type="ARBA" id="ARBA00001096"/>
    </source>
</evidence>
<dbReference type="Pfam" id="PF01263">
    <property type="entry name" value="Aldose_epim"/>
    <property type="match status" value="1"/>
</dbReference>
<dbReference type="SUPFAM" id="SSF74650">
    <property type="entry name" value="Galactose mutarotase-like"/>
    <property type="match status" value="1"/>
</dbReference>
<organism evidence="6 7">
    <name type="scientific">Parasulfuritortus cantonensis</name>
    <dbReference type="NCBI Taxonomy" id="2528202"/>
    <lineage>
        <taxon>Bacteria</taxon>
        <taxon>Pseudomonadati</taxon>
        <taxon>Pseudomonadota</taxon>
        <taxon>Betaproteobacteria</taxon>
        <taxon>Nitrosomonadales</taxon>
        <taxon>Thiobacillaceae</taxon>
        <taxon>Parasulfuritortus</taxon>
    </lineage>
</organism>
<sequence>MNVTELNEHYGQPGLRFAEGAGELIYAEIDNAGGSARICLQGAHIVGWRPKDQTEPVVWVSDQAKYGPGKSIRGGVPVCWPWFGPHASESAFPGHGFARTTMWQVTGSETLADGATRVGFMLMPNDRTHAQFPKACRCELIATVGASLRVDLVTSNLDTETVTIGEALHTYLRIGDIADAAVTGLDGSEYVDKVDGGRRKHQAGAVMFSGEVDRVYVNTESECLIEDPVLGRRIRIAKSGGRSTVVWTPWQEKAEKMADFGPGRAGQGGWREMVCVESGNALDDVVSLAAGERHTLSVIYSAEALA</sequence>
<gene>
    <name evidence="6" type="ORF">EZJ19_05690</name>
</gene>
<evidence type="ECO:0000313" key="7">
    <source>
        <dbReference type="Proteomes" id="UP000295443"/>
    </source>
</evidence>
<dbReference type="PIRSF" id="PIRSF016020">
    <property type="entry name" value="PHexose_mutarotase"/>
    <property type="match status" value="1"/>
</dbReference>
<dbReference type="EC" id="5.1.3.15" evidence="4"/>
<dbReference type="EMBL" id="SJZB01000020">
    <property type="protein sequence ID" value="TCJ16085.1"/>
    <property type="molecule type" value="Genomic_DNA"/>
</dbReference>
<evidence type="ECO:0000256" key="2">
    <source>
        <dbReference type="ARBA" id="ARBA00005866"/>
    </source>
</evidence>
<dbReference type="PANTHER" id="PTHR11122">
    <property type="entry name" value="APOSPORY-ASSOCIATED PROTEIN C-RELATED"/>
    <property type="match status" value="1"/>
</dbReference>
<reference evidence="6 7" key="1">
    <citation type="submission" date="2019-03" db="EMBL/GenBank/DDBJ databases">
        <title>Genome sequence of Thiobacillaceae bacterium LSR1, a sulfur-oxidizing bacterium isolated from freshwater sediment.</title>
        <authorList>
            <person name="Li S."/>
        </authorList>
    </citation>
    <scope>NUCLEOTIDE SEQUENCE [LARGE SCALE GENOMIC DNA]</scope>
    <source>
        <strain evidence="6 7">LSR1</strain>
    </source>
</reference>
<dbReference type="InterPro" id="IPR011013">
    <property type="entry name" value="Gal_mutarotase_sf_dom"/>
</dbReference>
<comment type="catalytic activity">
    <reaction evidence="1">
        <text>alpha-D-glucose 6-phosphate = beta-D-glucose 6-phosphate</text>
        <dbReference type="Rhea" id="RHEA:16249"/>
        <dbReference type="ChEBI" id="CHEBI:58225"/>
        <dbReference type="ChEBI" id="CHEBI:58247"/>
        <dbReference type="EC" id="5.1.3.15"/>
    </reaction>
</comment>
<evidence type="ECO:0000313" key="6">
    <source>
        <dbReference type="EMBL" id="TCJ16085.1"/>
    </source>
</evidence>
<proteinExistence type="inferred from homology"/>
<evidence type="ECO:0000256" key="4">
    <source>
        <dbReference type="PIRNR" id="PIRNR016020"/>
    </source>
</evidence>
<dbReference type="PANTHER" id="PTHR11122:SF13">
    <property type="entry name" value="GLUCOSE-6-PHOSPHATE 1-EPIMERASE"/>
    <property type="match status" value="1"/>
</dbReference>
<dbReference type="InterPro" id="IPR025532">
    <property type="entry name" value="G6P_1-epimerase"/>
</dbReference>
<keyword evidence="3 4" id="KW-0413">Isomerase</keyword>
<dbReference type="GO" id="GO:0030246">
    <property type="term" value="F:carbohydrate binding"/>
    <property type="evidence" value="ECO:0007669"/>
    <property type="project" value="UniProtKB-UniRule"/>
</dbReference>
<dbReference type="Proteomes" id="UP000295443">
    <property type="component" value="Unassembled WGS sequence"/>
</dbReference>
<dbReference type="InterPro" id="IPR014718">
    <property type="entry name" value="GH-type_carb-bd"/>
</dbReference>
<dbReference type="GO" id="GO:0005975">
    <property type="term" value="P:carbohydrate metabolic process"/>
    <property type="evidence" value="ECO:0007669"/>
    <property type="project" value="InterPro"/>
</dbReference>